<dbReference type="InterPro" id="IPR031705">
    <property type="entry name" value="Glyco_hydro_36_C"/>
</dbReference>
<organism evidence="8 9">
    <name type="scientific">Agarivorans aestuarii</name>
    <dbReference type="NCBI Taxonomy" id="1563703"/>
    <lineage>
        <taxon>Bacteria</taxon>
        <taxon>Pseudomonadati</taxon>
        <taxon>Pseudomonadota</taxon>
        <taxon>Gammaproteobacteria</taxon>
        <taxon>Alteromonadales</taxon>
        <taxon>Alteromonadaceae</taxon>
        <taxon>Agarivorans</taxon>
    </lineage>
</organism>
<dbReference type="PANTHER" id="PTHR43053:SF3">
    <property type="entry name" value="ALPHA-GALACTOSIDASE C-RELATED"/>
    <property type="match status" value="1"/>
</dbReference>
<comment type="caution">
    <text evidence="8">The sequence shown here is derived from an EMBL/GenBank/DDBJ whole genome shotgun (WGS) entry which is preliminary data.</text>
</comment>
<dbReference type="Gene3D" id="2.70.98.60">
    <property type="entry name" value="alpha-galactosidase from lactobacil brevis"/>
    <property type="match status" value="1"/>
</dbReference>
<feature type="domain" description="Glycosyl hydrolase family 36 N-terminal" evidence="7">
    <location>
        <begin position="21"/>
        <end position="250"/>
    </location>
</feature>
<dbReference type="InterPro" id="IPR013785">
    <property type="entry name" value="Aldolase_TIM"/>
</dbReference>
<dbReference type="PIRSF" id="PIRSF005536">
    <property type="entry name" value="Agal"/>
    <property type="match status" value="1"/>
</dbReference>
<proteinExistence type="inferred from homology"/>
<dbReference type="EC" id="3.2.1.22" evidence="2 5"/>
<dbReference type="Pfam" id="PF02065">
    <property type="entry name" value="Melibiase"/>
    <property type="match status" value="1"/>
</dbReference>
<dbReference type="InterPro" id="IPR031704">
    <property type="entry name" value="Glyco_hydro_36_N"/>
</dbReference>
<dbReference type="EMBL" id="JAYDYW010000004">
    <property type="protein sequence ID" value="MEE1672722.1"/>
    <property type="molecule type" value="Genomic_DNA"/>
</dbReference>
<evidence type="ECO:0000313" key="9">
    <source>
        <dbReference type="Proteomes" id="UP001310248"/>
    </source>
</evidence>
<dbReference type="InterPro" id="IPR002252">
    <property type="entry name" value="Glyco_hydro_36"/>
</dbReference>
<dbReference type="InterPro" id="IPR013780">
    <property type="entry name" value="Glyco_hydro_b"/>
</dbReference>
<name>A0ABU7G0C7_9ALTE</name>
<evidence type="ECO:0000259" key="7">
    <source>
        <dbReference type="Pfam" id="PF16875"/>
    </source>
</evidence>
<dbReference type="SUPFAM" id="SSF51445">
    <property type="entry name" value="(Trans)glycosidases"/>
    <property type="match status" value="1"/>
</dbReference>
<comment type="similarity">
    <text evidence="5">Belongs to the glycosyl hydrolase.</text>
</comment>
<reference evidence="9" key="1">
    <citation type="submission" date="2023-07" db="EMBL/GenBank/DDBJ databases">
        <title>Draft genome sequence of Agarivorans aestuarii strain ZMCS4, a CAZymes producing bacteria isolated from the marine brown algae Clodostephus spongiosus.</title>
        <authorList>
            <person name="Lorente B."/>
            <person name="Cabral C."/>
            <person name="Frias J."/>
            <person name="Faria J."/>
            <person name="Toubarro D."/>
        </authorList>
    </citation>
    <scope>NUCLEOTIDE SEQUENCE [LARGE SCALE GENOMIC DNA]</scope>
    <source>
        <strain evidence="9">ZMCS4</strain>
    </source>
</reference>
<dbReference type="InterPro" id="IPR017853">
    <property type="entry name" value="GH"/>
</dbReference>
<accession>A0ABU7G0C7</accession>
<feature type="domain" description="Glycosyl hydrolase family 36 C-terminal" evidence="6">
    <location>
        <begin position="606"/>
        <end position="688"/>
    </location>
</feature>
<dbReference type="RefSeq" id="WP_329774156.1">
    <property type="nucleotide sequence ID" value="NZ_JAYDYW010000004.1"/>
</dbReference>
<dbReference type="Pfam" id="PF16875">
    <property type="entry name" value="Glyco_hydro_36N"/>
    <property type="match status" value="1"/>
</dbReference>
<dbReference type="Gene3D" id="2.60.40.1180">
    <property type="entry name" value="Golgi alpha-mannosidase II"/>
    <property type="match status" value="1"/>
</dbReference>
<dbReference type="Pfam" id="PF16874">
    <property type="entry name" value="Glyco_hydro_36C"/>
    <property type="match status" value="1"/>
</dbReference>
<evidence type="ECO:0000256" key="2">
    <source>
        <dbReference type="ARBA" id="ARBA00012755"/>
    </source>
</evidence>
<evidence type="ECO:0000256" key="4">
    <source>
        <dbReference type="ARBA" id="ARBA00023295"/>
    </source>
</evidence>
<evidence type="ECO:0000256" key="1">
    <source>
        <dbReference type="ARBA" id="ARBA00001255"/>
    </source>
</evidence>
<comment type="catalytic activity">
    <reaction evidence="1 5">
        <text>Hydrolysis of terminal, non-reducing alpha-D-galactose residues in alpha-D-galactosides, including galactose oligosaccharides, galactomannans and galactolipids.</text>
        <dbReference type="EC" id="3.2.1.22"/>
    </reaction>
</comment>
<evidence type="ECO:0000256" key="3">
    <source>
        <dbReference type="ARBA" id="ARBA00022801"/>
    </source>
</evidence>
<dbReference type="InterPro" id="IPR038417">
    <property type="entry name" value="Alpga-gal_N_sf"/>
</dbReference>
<dbReference type="PRINTS" id="PR00743">
    <property type="entry name" value="GLHYDRLASE36"/>
</dbReference>
<keyword evidence="4 5" id="KW-0326">Glycosidase</keyword>
<protein>
    <recommendedName>
        <fullName evidence="2 5">Alpha-galactosidase</fullName>
        <ecNumber evidence="2 5">3.2.1.22</ecNumber>
    </recommendedName>
</protein>
<evidence type="ECO:0000313" key="8">
    <source>
        <dbReference type="EMBL" id="MEE1672722.1"/>
    </source>
</evidence>
<reference evidence="8 9" key="2">
    <citation type="submission" date="2023-12" db="EMBL/GenBank/DDBJ databases">
        <authorList>
            <consortium name="Cladostephus spongiosus"/>
            <person name="Lorente B."/>
            <person name="Cabral C."/>
            <person name="Frias J."/>
            <person name="Faria J."/>
            <person name="Toubarro D."/>
        </authorList>
    </citation>
    <scope>NUCLEOTIDE SEQUENCE [LARGE SCALE GENOMIC DNA]</scope>
    <source>
        <strain evidence="8 9">ZMCS4</strain>
    </source>
</reference>
<sequence>MSLIHLFGRSSSLLLKQTNSLPEIIYWGAKLEGPVDEQLLTALSRPVPEASLDEDVPLTLCPEASEGWFSSPGLEGNRAGKDWCPSFSAKLSLQGHSSLLVEALDSRAELGLTISLSLDEASDVLTMQNSVTNHGELEYNLQRLALTLPMPASCDELLSLHGRWTKEFQQHRQPLERGIISQENRRGRTSHQYFPGAVIGSKGFSHQTGEIFGFHLAWSGNHRIQSGVKTDGRRWLQAEELLLSGEVRLAKGQSYQTPQLMATYSHFGLNAMSANFHHYVRSHIINFPNPYKARPVHLNTWEGIYFEHDPAYIKKMASLAADIGVERFIIDDGWFIGREHDKAGLGDWFLDNKKYPKGLEEVIDLVQDLGMEFGLWFEPEMVNPDSNLYREHPEWVLGQEGYQQKTGRYQYVLDLQNPQVFAYLLERVDSLLSQYNIAYIKWDMNRELVQASHLGEAAVHGQTLAFYALVDELAKRHPQLEIESCSSGGGRIDYEVLKRSHRFWLSDSNDALERQIMQPAMLYFFPPEVMGSHIGPAHSHTTYRQHSIGFRGLTALLGHMGVELDPVAVDANEREQFAHYIALHKSLRPLLHKGVFQQLLASDSSWQAYGVLDKQQGEGVYWAVQLRMPAYTLPGRLKLIDLEPQARYLVEVLDQPDFKHIMKKCPDWLEQSAVFTGEQLMKLGLQLPIMDPETAMLIKVSRQA</sequence>
<dbReference type="PANTHER" id="PTHR43053">
    <property type="entry name" value="GLYCOSIDASE FAMILY 31"/>
    <property type="match status" value="1"/>
</dbReference>
<evidence type="ECO:0000259" key="6">
    <source>
        <dbReference type="Pfam" id="PF16874"/>
    </source>
</evidence>
<dbReference type="Gene3D" id="3.20.20.70">
    <property type="entry name" value="Aldolase class I"/>
    <property type="match status" value="1"/>
</dbReference>
<dbReference type="GO" id="GO:0004557">
    <property type="term" value="F:alpha-galactosidase activity"/>
    <property type="evidence" value="ECO:0007669"/>
    <property type="project" value="UniProtKB-EC"/>
</dbReference>
<dbReference type="Proteomes" id="UP001310248">
    <property type="component" value="Unassembled WGS sequence"/>
</dbReference>
<keyword evidence="3 5" id="KW-0378">Hydrolase</keyword>
<gene>
    <name evidence="8" type="ORF">SNR37_002132</name>
</gene>
<evidence type="ECO:0000256" key="5">
    <source>
        <dbReference type="PIRNR" id="PIRNR005536"/>
    </source>
</evidence>
<dbReference type="CDD" id="cd14791">
    <property type="entry name" value="GH36"/>
    <property type="match status" value="1"/>
</dbReference>
<keyword evidence="9" id="KW-1185">Reference proteome</keyword>
<dbReference type="InterPro" id="IPR050985">
    <property type="entry name" value="Alpha-glycosidase_related"/>
</dbReference>